<dbReference type="Gene3D" id="3.30.950.10">
    <property type="entry name" value="Methyltransferase, Cobalt-precorrin-4 Transmethylase, Domain 2"/>
    <property type="match status" value="1"/>
</dbReference>
<dbReference type="InterPro" id="IPR014776">
    <property type="entry name" value="4pyrrole_Mease_sub2"/>
</dbReference>
<dbReference type="PANTHER" id="PTHR45790:SF3">
    <property type="entry name" value="S-ADENOSYL-L-METHIONINE-DEPENDENT UROPORPHYRINOGEN III METHYLTRANSFERASE, CHLOROPLASTIC"/>
    <property type="match status" value="1"/>
</dbReference>
<dbReference type="NCBIfam" id="NF004790">
    <property type="entry name" value="PRK06136.1"/>
    <property type="match status" value="1"/>
</dbReference>
<dbReference type="InterPro" id="IPR006366">
    <property type="entry name" value="CobA/CysG_C"/>
</dbReference>
<dbReference type="InterPro" id="IPR050161">
    <property type="entry name" value="Siro_Cobalamin_biosynth"/>
</dbReference>
<dbReference type="InterPro" id="IPR000878">
    <property type="entry name" value="4pyrrol_Mease"/>
</dbReference>
<evidence type="ECO:0000259" key="9">
    <source>
        <dbReference type="Pfam" id="PF00590"/>
    </source>
</evidence>
<feature type="domain" description="Tetrapyrrole methylase" evidence="9">
    <location>
        <begin position="3"/>
        <end position="210"/>
    </location>
</feature>
<dbReference type="RefSeq" id="WP_132225545.1">
    <property type="nucleotide sequence ID" value="NZ_SMGO01000003.1"/>
</dbReference>
<proteinExistence type="inferred from homology"/>
<reference evidence="10 11" key="1">
    <citation type="submission" date="2019-03" db="EMBL/GenBank/DDBJ databases">
        <title>Genomic Encyclopedia of Archaeal and Bacterial Type Strains, Phase II (KMG-II): from individual species to whole genera.</title>
        <authorList>
            <person name="Goeker M."/>
        </authorList>
    </citation>
    <scope>NUCLEOTIDE SEQUENCE [LARGE SCALE GENOMIC DNA]</scope>
    <source>
        <strain evidence="10 11">DSM 22554</strain>
    </source>
</reference>
<dbReference type="GO" id="GO:0004851">
    <property type="term" value="F:uroporphyrin-III C-methyltransferase activity"/>
    <property type="evidence" value="ECO:0007669"/>
    <property type="project" value="UniProtKB-EC"/>
</dbReference>
<dbReference type="AlphaFoldDB" id="A0A4V2PX61"/>
<evidence type="ECO:0000313" key="10">
    <source>
        <dbReference type="EMBL" id="TCK80851.1"/>
    </source>
</evidence>
<dbReference type="EMBL" id="SMGO01000003">
    <property type="protein sequence ID" value="TCK80851.1"/>
    <property type="molecule type" value="Genomic_DNA"/>
</dbReference>
<comment type="caution">
    <text evidence="10">The sequence shown here is derived from an EMBL/GenBank/DDBJ whole genome shotgun (WGS) entry which is preliminary data.</text>
</comment>
<dbReference type="PANTHER" id="PTHR45790">
    <property type="entry name" value="SIROHEME SYNTHASE-RELATED"/>
    <property type="match status" value="1"/>
</dbReference>
<dbReference type="EC" id="2.1.1.107" evidence="2"/>
<evidence type="ECO:0000256" key="7">
    <source>
        <dbReference type="ARBA" id="ARBA00025705"/>
    </source>
</evidence>
<dbReference type="GO" id="GO:0019354">
    <property type="term" value="P:siroheme biosynthetic process"/>
    <property type="evidence" value="ECO:0007669"/>
    <property type="project" value="InterPro"/>
</dbReference>
<keyword evidence="3 8" id="KW-0489">Methyltransferase</keyword>
<dbReference type="FunFam" id="3.40.1010.10:FF:000001">
    <property type="entry name" value="Siroheme synthase"/>
    <property type="match status" value="1"/>
</dbReference>
<evidence type="ECO:0000256" key="4">
    <source>
        <dbReference type="ARBA" id="ARBA00022679"/>
    </source>
</evidence>
<accession>A0A4V2PX61</accession>
<sequence>MEFYIVGCGPGDKELLTIKAFKIIKDAKTILYDNLVSKEVLSLANSSCLKVYVGKKPYQNSITQEKINDLIKFYALSRGNVVRLKGGDPYIFGRGFEELEFARENGIKATYIPGISSMQTCGLNDIPLTYRGISEGFWVITGTRRDGSLSTDLYLAVQSKATIVIYMGMSKLAEISQIYSQAGKGSIQACIIENGSLPNQRKAFCKVEDLNITALTEGLGNPAIIVIGGVVELATDSKILDKLLTNHGLNAIY</sequence>
<dbReference type="SUPFAM" id="SSF53790">
    <property type="entry name" value="Tetrapyrrole methylase"/>
    <property type="match status" value="1"/>
</dbReference>
<name>A0A4V2PX61_9SPHI</name>
<evidence type="ECO:0000256" key="6">
    <source>
        <dbReference type="ARBA" id="ARBA00023244"/>
    </source>
</evidence>
<dbReference type="GO" id="GO:0032259">
    <property type="term" value="P:methylation"/>
    <property type="evidence" value="ECO:0007669"/>
    <property type="project" value="UniProtKB-KW"/>
</dbReference>
<evidence type="ECO:0000256" key="2">
    <source>
        <dbReference type="ARBA" id="ARBA00012162"/>
    </source>
</evidence>
<dbReference type="OrthoDB" id="9815856at2"/>
<keyword evidence="6" id="KW-0627">Porphyrin biosynthesis</keyword>
<protein>
    <recommendedName>
        <fullName evidence="2">uroporphyrinogen-III C-methyltransferase</fullName>
        <ecNumber evidence="2">2.1.1.107</ecNumber>
    </recommendedName>
</protein>
<dbReference type="InterPro" id="IPR003043">
    <property type="entry name" value="Uropor_MeTrfase_CS"/>
</dbReference>
<dbReference type="InterPro" id="IPR014777">
    <property type="entry name" value="4pyrrole_Mease_sub1"/>
</dbReference>
<dbReference type="NCBIfam" id="TIGR01469">
    <property type="entry name" value="cobA_cysG_Cterm"/>
    <property type="match status" value="1"/>
</dbReference>
<dbReference type="Proteomes" id="UP000294616">
    <property type="component" value="Unassembled WGS sequence"/>
</dbReference>
<organism evidence="10 11">
    <name type="scientific">Albibacterium bauzanense</name>
    <dbReference type="NCBI Taxonomy" id="653929"/>
    <lineage>
        <taxon>Bacteria</taxon>
        <taxon>Pseudomonadati</taxon>
        <taxon>Bacteroidota</taxon>
        <taxon>Sphingobacteriia</taxon>
        <taxon>Sphingobacteriales</taxon>
        <taxon>Sphingobacteriaceae</taxon>
        <taxon>Albibacterium</taxon>
    </lineage>
</organism>
<dbReference type="Gene3D" id="3.40.1010.10">
    <property type="entry name" value="Cobalt-precorrin-4 Transmethylase, Domain 1"/>
    <property type="match status" value="1"/>
</dbReference>
<keyword evidence="11" id="KW-1185">Reference proteome</keyword>
<comment type="similarity">
    <text evidence="1 8">Belongs to the precorrin methyltransferase family.</text>
</comment>
<dbReference type="Pfam" id="PF00590">
    <property type="entry name" value="TP_methylase"/>
    <property type="match status" value="1"/>
</dbReference>
<evidence type="ECO:0000256" key="5">
    <source>
        <dbReference type="ARBA" id="ARBA00022691"/>
    </source>
</evidence>
<keyword evidence="4 8" id="KW-0808">Transferase</keyword>
<comment type="pathway">
    <text evidence="7">Porphyrin-containing compound metabolism; siroheme biosynthesis; precorrin-2 from uroporphyrinogen III: step 1/1.</text>
</comment>
<evidence type="ECO:0000256" key="3">
    <source>
        <dbReference type="ARBA" id="ARBA00022603"/>
    </source>
</evidence>
<keyword evidence="5" id="KW-0949">S-adenosyl-L-methionine</keyword>
<dbReference type="CDD" id="cd11642">
    <property type="entry name" value="SUMT"/>
    <property type="match status" value="1"/>
</dbReference>
<dbReference type="InterPro" id="IPR035996">
    <property type="entry name" value="4pyrrol_Methylase_sf"/>
</dbReference>
<evidence type="ECO:0000256" key="1">
    <source>
        <dbReference type="ARBA" id="ARBA00005879"/>
    </source>
</evidence>
<dbReference type="PROSITE" id="PS00840">
    <property type="entry name" value="SUMT_2"/>
    <property type="match status" value="1"/>
</dbReference>
<evidence type="ECO:0000256" key="8">
    <source>
        <dbReference type="RuleBase" id="RU003960"/>
    </source>
</evidence>
<evidence type="ECO:0000313" key="11">
    <source>
        <dbReference type="Proteomes" id="UP000294616"/>
    </source>
</evidence>
<gene>
    <name evidence="10" type="ORF">C8N28_2605</name>
</gene>